<dbReference type="Gene3D" id="2.40.70.10">
    <property type="entry name" value="Acid Proteases"/>
    <property type="match status" value="2"/>
</dbReference>
<dbReference type="InterPro" id="IPR033121">
    <property type="entry name" value="PEPTIDASE_A1"/>
</dbReference>
<gene>
    <name evidence="8" type="ORF">PHJA_001126200</name>
</gene>
<evidence type="ECO:0000256" key="1">
    <source>
        <dbReference type="ARBA" id="ARBA00007447"/>
    </source>
</evidence>
<dbReference type="Pfam" id="PF14541">
    <property type="entry name" value="TAXi_C"/>
    <property type="match status" value="1"/>
</dbReference>
<dbReference type="InterPro" id="IPR032861">
    <property type="entry name" value="TAXi_N"/>
</dbReference>
<feature type="domain" description="Peptidase A1" evidence="7">
    <location>
        <begin position="53"/>
        <end position="394"/>
    </location>
</feature>
<dbReference type="AlphaFoldDB" id="A0A830C0A5"/>
<feature type="active site" evidence="5">
    <location>
        <position position="267"/>
    </location>
</feature>
<sequence>MYVKALVLYLLAWITAAYQPMEFSEMKPDSDVGSEGSTLFFPIDGNVYPKGNYTVNISIGNPPKAYSLDIDTGSDLTWVTHVALSFFSKPPPNHYDPTKGSLVSCGDPDCKSLGNLGNNDGMSPDAPCRYVADYADGGSSTGVLVRYSFPLTLRNGTTVTPQLAFGCGYHNKDEVSIHQPVNDGILGLGRGAPGILKQLSSMGVIRNVVGHCLSAQGGGYLFFGDIPIFGIVWKQISSDAEQYSLGSANILLGGEATDIRGLEIIFDSGSTYTYLNSKAYGALLDLVTKNLNGLKDAVEDTALPVCWKGEAPIGSIDEVASHFLPLAFNFTDEKNVQFQMDPKSYLIISEKGNVCFGILNGTKVGLKDLNVIGGISMQDKLVIYHNENERVGWAAVKTCNLKF</sequence>
<comment type="similarity">
    <text evidence="1">Belongs to the peptidase A1 family.</text>
</comment>
<dbReference type="InterPro" id="IPR021109">
    <property type="entry name" value="Peptidase_aspartic_dom_sf"/>
</dbReference>
<feature type="chain" id="PRO_5032393756" evidence="6">
    <location>
        <begin position="18"/>
        <end position="403"/>
    </location>
</feature>
<evidence type="ECO:0000259" key="7">
    <source>
        <dbReference type="PROSITE" id="PS51767"/>
    </source>
</evidence>
<dbReference type="InterPro" id="IPR001461">
    <property type="entry name" value="Aspartic_peptidase_A1"/>
</dbReference>
<dbReference type="PANTHER" id="PTHR13683:SF227">
    <property type="entry name" value="EUKARYOTIC ASPARTYL PROTEASE FAMILY PROTEIN"/>
    <property type="match status" value="1"/>
</dbReference>
<evidence type="ECO:0000256" key="2">
    <source>
        <dbReference type="ARBA" id="ARBA00022670"/>
    </source>
</evidence>
<dbReference type="EMBL" id="BMAC01000201">
    <property type="protein sequence ID" value="GFP89824.1"/>
    <property type="molecule type" value="Genomic_DNA"/>
</dbReference>
<keyword evidence="4" id="KW-0378">Hydrolase</keyword>
<dbReference type="OrthoDB" id="2747330at2759"/>
<dbReference type="PROSITE" id="PS51767">
    <property type="entry name" value="PEPTIDASE_A1"/>
    <property type="match status" value="1"/>
</dbReference>
<dbReference type="Pfam" id="PF14543">
    <property type="entry name" value="TAXi_N"/>
    <property type="match status" value="1"/>
</dbReference>
<feature type="signal peptide" evidence="6">
    <location>
        <begin position="1"/>
        <end position="17"/>
    </location>
</feature>
<dbReference type="GO" id="GO:0004190">
    <property type="term" value="F:aspartic-type endopeptidase activity"/>
    <property type="evidence" value="ECO:0007669"/>
    <property type="project" value="UniProtKB-KW"/>
</dbReference>
<evidence type="ECO:0000256" key="3">
    <source>
        <dbReference type="ARBA" id="ARBA00022750"/>
    </source>
</evidence>
<dbReference type="PROSITE" id="PS00141">
    <property type="entry name" value="ASP_PROTEASE"/>
    <property type="match status" value="1"/>
</dbReference>
<evidence type="ECO:0000256" key="5">
    <source>
        <dbReference type="PIRSR" id="PIRSR601461-1"/>
    </source>
</evidence>
<keyword evidence="2" id="KW-0645">Protease</keyword>
<feature type="active site" evidence="5">
    <location>
        <position position="71"/>
    </location>
</feature>
<protein>
    <submittedName>
        <fullName evidence="8">Aspartic proteinase asp1</fullName>
    </submittedName>
</protein>
<reference evidence="8" key="1">
    <citation type="submission" date="2020-07" db="EMBL/GenBank/DDBJ databases">
        <title>Ethylene signaling mediates host invasion by parasitic plants.</title>
        <authorList>
            <person name="Yoshida S."/>
        </authorList>
    </citation>
    <scope>NUCLEOTIDE SEQUENCE</scope>
    <source>
        <strain evidence="8">Okayama</strain>
    </source>
</reference>
<accession>A0A830C0A5</accession>
<keyword evidence="6" id="KW-0732">Signal</keyword>
<dbReference type="InterPro" id="IPR001969">
    <property type="entry name" value="Aspartic_peptidase_AS"/>
</dbReference>
<dbReference type="GO" id="GO:0006508">
    <property type="term" value="P:proteolysis"/>
    <property type="evidence" value="ECO:0007669"/>
    <property type="project" value="UniProtKB-KW"/>
</dbReference>
<proteinExistence type="inferred from homology"/>
<dbReference type="SUPFAM" id="SSF50630">
    <property type="entry name" value="Acid proteases"/>
    <property type="match status" value="1"/>
</dbReference>
<evidence type="ECO:0000256" key="6">
    <source>
        <dbReference type="SAM" id="SignalP"/>
    </source>
</evidence>
<keyword evidence="3" id="KW-0064">Aspartyl protease</keyword>
<evidence type="ECO:0000256" key="4">
    <source>
        <dbReference type="ARBA" id="ARBA00022801"/>
    </source>
</evidence>
<comment type="caution">
    <text evidence="8">The sequence shown here is derived from an EMBL/GenBank/DDBJ whole genome shotgun (WGS) entry which is preliminary data.</text>
</comment>
<dbReference type="PANTHER" id="PTHR13683">
    <property type="entry name" value="ASPARTYL PROTEASES"/>
    <property type="match status" value="1"/>
</dbReference>
<dbReference type="Proteomes" id="UP000653305">
    <property type="component" value="Unassembled WGS sequence"/>
</dbReference>
<evidence type="ECO:0000313" key="9">
    <source>
        <dbReference type="Proteomes" id="UP000653305"/>
    </source>
</evidence>
<dbReference type="InterPro" id="IPR032799">
    <property type="entry name" value="TAXi_C"/>
</dbReference>
<name>A0A830C0A5_9LAMI</name>
<evidence type="ECO:0000313" key="8">
    <source>
        <dbReference type="EMBL" id="GFP89824.1"/>
    </source>
</evidence>
<organism evidence="8 9">
    <name type="scientific">Phtheirospermum japonicum</name>
    <dbReference type="NCBI Taxonomy" id="374723"/>
    <lineage>
        <taxon>Eukaryota</taxon>
        <taxon>Viridiplantae</taxon>
        <taxon>Streptophyta</taxon>
        <taxon>Embryophyta</taxon>
        <taxon>Tracheophyta</taxon>
        <taxon>Spermatophyta</taxon>
        <taxon>Magnoliopsida</taxon>
        <taxon>eudicotyledons</taxon>
        <taxon>Gunneridae</taxon>
        <taxon>Pentapetalae</taxon>
        <taxon>asterids</taxon>
        <taxon>lamiids</taxon>
        <taxon>Lamiales</taxon>
        <taxon>Orobanchaceae</taxon>
        <taxon>Orobanchaceae incertae sedis</taxon>
        <taxon>Phtheirospermum</taxon>
    </lineage>
</organism>
<keyword evidence="9" id="KW-1185">Reference proteome</keyword>
<dbReference type="FunFam" id="2.40.70.10:FF:000015">
    <property type="entry name" value="Aspartyl protease family protein"/>
    <property type="match status" value="1"/>
</dbReference>